<dbReference type="GO" id="GO:0009036">
    <property type="term" value="F:type II site-specific deoxyribonuclease activity"/>
    <property type="evidence" value="ECO:0007669"/>
    <property type="project" value="InterPro"/>
</dbReference>
<dbReference type="GO" id="GO:0003677">
    <property type="term" value="F:DNA binding"/>
    <property type="evidence" value="ECO:0007669"/>
    <property type="project" value="InterPro"/>
</dbReference>
<organism evidence="1 2">
    <name type="scientific">Aphanizomenon flos-aquae LD13</name>
    <dbReference type="NCBI Taxonomy" id="1710894"/>
    <lineage>
        <taxon>Bacteria</taxon>
        <taxon>Bacillati</taxon>
        <taxon>Cyanobacteriota</taxon>
        <taxon>Cyanophyceae</taxon>
        <taxon>Nostocales</taxon>
        <taxon>Aphanizomenonaceae</taxon>
        <taxon>Aphanizomenon</taxon>
    </lineage>
</organism>
<proteinExistence type="predicted"/>
<dbReference type="EMBL" id="LJOY01000030">
    <property type="protein sequence ID" value="OBQ25395.1"/>
    <property type="molecule type" value="Genomic_DNA"/>
</dbReference>
<dbReference type="InterPro" id="IPR019044">
    <property type="entry name" value="Restrct_endonuc_II_HindVP"/>
</dbReference>
<dbReference type="PATRIC" id="fig|1710894.3.peg.4154"/>
<gene>
    <name evidence="1" type="ORF">AN481_10415</name>
</gene>
<comment type="caution">
    <text evidence="1">The sequence shown here is derived from an EMBL/GenBank/DDBJ whole genome shotgun (WGS) entry which is preliminary data.</text>
</comment>
<evidence type="ECO:0000313" key="1">
    <source>
        <dbReference type="EMBL" id="OBQ25395.1"/>
    </source>
</evidence>
<reference evidence="1 2" key="1">
    <citation type="submission" date="2015-09" db="EMBL/GenBank/DDBJ databases">
        <title>Whole genome shotgun sequence assembly of Aphanizomenon flos-aquae UKL13.</title>
        <authorList>
            <person name="Driscoll C."/>
        </authorList>
    </citation>
    <scope>NUCLEOTIDE SEQUENCE [LARGE SCALE GENOMIC DNA]</scope>
    <source>
        <strain evidence="1">MDT13</strain>
    </source>
</reference>
<dbReference type="GO" id="GO:0009307">
    <property type="term" value="P:DNA restriction-modification system"/>
    <property type="evidence" value="ECO:0007669"/>
    <property type="project" value="InterPro"/>
</dbReference>
<name>A0A1B7VWP5_APHFL</name>
<dbReference type="Proteomes" id="UP000092382">
    <property type="component" value="Unassembled WGS sequence"/>
</dbReference>
<sequence length="117" mass="13651">MQPENLQVGLFGLNHSNRDFSQRESWGKNQYTIVYLAVSIAHEFENSRDKLLNYLQPVCSQIEDWSSIRQVLPFIPQIVDSLDTLISQNIAIQQIWKTVCKTSKLYQNCLDIFVWSN</sequence>
<dbReference type="Pfam" id="PF09519">
    <property type="entry name" value="RE_HindVP"/>
    <property type="match status" value="1"/>
</dbReference>
<evidence type="ECO:0000313" key="2">
    <source>
        <dbReference type="Proteomes" id="UP000092382"/>
    </source>
</evidence>
<dbReference type="STRING" id="1803587.GCA_001593825_01197"/>
<dbReference type="AlphaFoldDB" id="A0A1B7VWP5"/>
<protein>
    <submittedName>
        <fullName evidence="1">Uncharacterized protein</fullName>
    </submittedName>
</protein>
<accession>A0A1B7VWP5</accession>